<comment type="caution">
    <text evidence="1">The sequence shown here is derived from an EMBL/GenBank/DDBJ whole genome shotgun (WGS) entry which is preliminary data.</text>
</comment>
<dbReference type="AlphaFoldDB" id="A0A9D1HT12"/>
<dbReference type="EMBL" id="DVML01000006">
    <property type="protein sequence ID" value="HIU22033.1"/>
    <property type="molecule type" value="Genomic_DNA"/>
</dbReference>
<evidence type="ECO:0000313" key="1">
    <source>
        <dbReference type="EMBL" id="HIU22033.1"/>
    </source>
</evidence>
<gene>
    <name evidence="1" type="ORF">IAD49_00405</name>
</gene>
<protein>
    <submittedName>
        <fullName evidence="1">Uncharacterized protein</fullName>
    </submittedName>
</protein>
<reference evidence="1" key="2">
    <citation type="journal article" date="2021" name="PeerJ">
        <title>Extensive microbial diversity within the chicken gut microbiome revealed by metagenomics and culture.</title>
        <authorList>
            <person name="Gilroy R."/>
            <person name="Ravi A."/>
            <person name="Getino M."/>
            <person name="Pursley I."/>
            <person name="Horton D.L."/>
            <person name="Alikhan N.F."/>
            <person name="Baker D."/>
            <person name="Gharbi K."/>
            <person name="Hall N."/>
            <person name="Watson M."/>
            <person name="Adriaenssens E.M."/>
            <person name="Foster-Nyarko E."/>
            <person name="Jarju S."/>
            <person name="Secka A."/>
            <person name="Antonio M."/>
            <person name="Oren A."/>
            <person name="Chaudhuri R.R."/>
            <person name="La Ragione R."/>
            <person name="Hildebrand F."/>
            <person name="Pallen M.J."/>
        </authorList>
    </citation>
    <scope>NUCLEOTIDE SEQUENCE</scope>
    <source>
        <strain evidence="1">CHK197-8231</strain>
    </source>
</reference>
<dbReference type="Proteomes" id="UP000824087">
    <property type="component" value="Unassembled WGS sequence"/>
</dbReference>
<organism evidence="1 2">
    <name type="scientific">Candidatus Fimihabitans intestinipullorum</name>
    <dbReference type="NCBI Taxonomy" id="2840820"/>
    <lineage>
        <taxon>Bacteria</taxon>
        <taxon>Bacillati</taxon>
        <taxon>Mycoplasmatota</taxon>
        <taxon>Mycoplasmatota incertae sedis</taxon>
        <taxon>Candidatus Fimihabitans</taxon>
    </lineage>
</organism>
<sequence length="45" mass="5149">MSRTLELNTIKVQALKELGYNEINEKNAAEVFERIAEIQSRKVGN</sequence>
<evidence type="ECO:0000313" key="2">
    <source>
        <dbReference type="Proteomes" id="UP000824087"/>
    </source>
</evidence>
<reference evidence="1" key="1">
    <citation type="submission" date="2020-10" db="EMBL/GenBank/DDBJ databases">
        <authorList>
            <person name="Gilroy R."/>
        </authorList>
    </citation>
    <scope>NUCLEOTIDE SEQUENCE</scope>
    <source>
        <strain evidence="1">CHK197-8231</strain>
    </source>
</reference>
<proteinExistence type="predicted"/>
<accession>A0A9D1HT12</accession>
<name>A0A9D1HT12_9BACT</name>